<protein>
    <submittedName>
        <fullName evidence="1">Uncharacterized protein</fullName>
    </submittedName>
</protein>
<name>A0AAV0BB61_PHAPC</name>
<dbReference type="Proteomes" id="UP001153365">
    <property type="component" value="Unassembled WGS sequence"/>
</dbReference>
<dbReference type="AlphaFoldDB" id="A0AAV0BB61"/>
<gene>
    <name evidence="1" type="ORF">PPACK8108_LOCUS17154</name>
</gene>
<proteinExistence type="predicted"/>
<reference evidence="1" key="1">
    <citation type="submission" date="2022-06" db="EMBL/GenBank/DDBJ databases">
        <authorList>
            <consortium name="SYNGENTA / RWTH Aachen University"/>
        </authorList>
    </citation>
    <scope>NUCLEOTIDE SEQUENCE</scope>
</reference>
<evidence type="ECO:0000313" key="1">
    <source>
        <dbReference type="EMBL" id="CAH7683546.1"/>
    </source>
</evidence>
<dbReference type="EMBL" id="CALTRL010004774">
    <property type="protein sequence ID" value="CAH7683546.1"/>
    <property type="molecule type" value="Genomic_DNA"/>
</dbReference>
<comment type="caution">
    <text evidence="1">The sequence shown here is derived from an EMBL/GenBank/DDBJ whole genome shotgun (WGS) entry which is preliminary data.</text>
</comment>
<accession>A0AAV0BB61</accession>
<evidence type="ECO:0000313" key="2">
    <source>
        <dbReference type="Proteomes" id="UP001153365"/>
    </source>
</evidence>
<organism evidence="1 2">
    <name type="scientific">Phakopsora pachyrhizi</name>
    <name type="common">Asian soybean rust disease fungus</name>
    <dbReference type="NCBI Taxonomy" id="170000"/>
    <lineage>
        <taxon>Eukaryota</taxon>
        <taxon>Fungi</taxon>
        <taxon>Dikarya</taxon>
        <taxon>Basidiomycota</taxon>
        <taxon>Pucciniomycotina</taxon>
        <taxon>Pucciniomycetes</taxon>
        <taxon>Pucciniales</taxon>
        <taxon>Phakopsoraceae</taxon>
        <taxon>Phakopsora</taxon>
    </lineage>
</organism>
<keyword evidence="2" id="KW-1185">Reference proteome</keyword>
<sequence>MCTLKKINIGEFVSARNVISGLSVQHHCASAKCLIKKSLPRRLERQATDMMPKEVHHNVNFNCYVINAASLRAQDKHHAPARITTPPIQPLKALNAVHDGLSKWK</sequence>